<dbReference type="KEGG" id="nla:NLA_3060"/>
<evidence type="ECO:0000313" key="2">
    <source>
        <dbReference type="Proteomes" id="UP000008723"/>
    </source>
</evidence>
<proteinExistence type="predicted"/>
<dbReference type="HOGENOM" id="CLU_1738562_0_0_4"/>
<reference evidence="1 2" key="1">
    <citation type="journal article" date="2010" name="BMC Genomics">
        <title>Independent evolution of the core and accessory gene sets in the genus Neisseria: insights gained from the genome of Neisseria lactamica isolate 020-06.</title>
        <authorList>
            <person name="Bennett J.S."/>
            <person name="Bentley S.D."/>
            <person name="Vernikos G.S."/>
            <person name="Quail M.A."/>
            <person name="Cherevach I."/>
            <person name="White B."/>
            <person name="Parkhill J."/>
            <person name="Maiden M.C."/>
        </authorList>
    </citation>
    <scope>NUCLEOTIDE SEQUENCE [LARGE SCALE GENOMIC DNA]</scope>
    <source>
        <strain evidence="1 2">020-06</strain>
    </source>
</reference>
<evidence type="ECO:0000313" key="1">
    <source>
        <dbReference type="EMBL" id="CBN86547.1"/>
    </source>
</evidence>
<sequence>MEENNSWLKKAIAQGFMMLAALNLKGRPASADLTAVAELWLGILSSRSWQPEQDEIRIQAAFRDIAASSSEWPNPADLIKHLPPPEIRMVPRLEKKHRPTEYGKAQAAKLKQTLSLLESSPCMDRDWIHGPRHRSVDECKRINAARQKGKGNERLEKSKRGMPVYRVDL</sequence>
<dbReference type="EMBL" id="FN995097">
    <property type="protein sequence ID" value="CBN86547.1"/>
    <property type="molecule type" value="Genomic_DNA"/>
</dbReference>
<gene>
    <name evidence="1" type="ordered locus">NLA_3060</name>
</gene>
<protein>
    <submittedName>
        <fullName evidence="1">Uncharacterized protein</fullName>
    </submittedName>
</protein>
<organism evidence="1 2">
    <name type="scientific">Neisseria lactamica (strain 020-06)</name>
    <dbReference type="NCBI Taxonomy" id="489653"/>
    <lineage>
        <taxon>Bacteria</taxon>
        <taxon>Pseudomonadati</taxon>
        <taxon>Pseudomonadota</taxon>
        <taxon>Betaproteobacteria</taxon>
        <taxon>Neisseriales</taxon>
        <taxon>Neisseriaceae</taxon>
        <taxon>Neisseria</taxon>
    </lineage>
</organism>
<dbReference type="Proteomes" id="UP000008723">
    <property type="component" value="Chromosome"/>
</dbReference>
<accession>E4ZB20</accession>
<dbReference type="AlphaFoldDB" id="E4ZB20"/>
<dbReference type="RefSeq" id="WP_013448367.1">
    <property type="nucleotide sequence ID" value="NC_014752.1"/>
</dbReference>
<name>E4ZB20_NEIL0</name>